<dbReference type="AlphaFoldDB" id="A0ABC7ZJ69"/>
<name>A0ABC7ZJ69_MYCGT</name>
<gene>
    <name evidence="1" type="ORF">CM1_02280</name>
</gene>
<dbReference type="KEGG" id="mgx:CM1_02280"/>
<dbReference type="Gene3D" id="3.40.50.1000">
    <property type="entry name" value="HAD superfamily/HAD-like"/>
    <property type="match status" value="1"/>
</dbReference>
<dbReference type="InterPro" id="IPR036412">
    <property type="entry name" value="HAD-like_sf"/>
</dbReference>
<evidence type="ECO:0000313" key="1">
    <source>
        <dbReference type="EMBL" id="AFQ04210.1"/>
    </source>
</evidence>
<dbReference type="Gene3D" id="3.30.1240.10">
    <property type="match status" value="1"/>
</dbReference>
<dbReference type="Pfam" id="PF08282">
    <property type="entry name" value="Hydrolase_3"/>
    <property type="match status" value="1"/>
</dbReference>
<dbReference type="Proteomes" id="UP000005254">
    <property type="component" value="Chromosome"/>
</dbReference>
<sequence length="292" mass="33917">MKKSPELALIILLKELEEMDRKIVVLDINTANFFNTTKDLEVWKNFFNFIQANNHQLVFMSSCWQQAVLYLLDLLSLDDVDIIAESGAIIWISKTNEFIYQSFLDSVSIDTIVHHAIITNSGVFAIGKSKISEEPNTTINYFISLEKYKQFKLIWLTEFDQTLKYQNFLKNLSEMDVSSIYVFSPQYHLDFQLMEHISSGQPKFHYSNFYNENFLFTSTKNSKFSALETYVKSKNCSLKDVHYLNVTEVPINNINQLASVVFLSKKQPDNDEEFNNPEISIVLKGICEQLMK</sequence>
<proteinExistence type="predicted"/>
<dbReference type="SUPFAM" id="SSF56784">
    <property type="entry name" value="HAD-like"/>
    <property type="match status" value="1"/>
</dbReference>
<organism evidence="1 2">
    <name type="scientific">Mycoplasmoides genitalium M6320</name>
    <dbReference type="NCBI Taxonomy" id="662945"/>
    <lineage>
        <taxon>Bacteria</taxon>
        <taxon>Bacillati</taxon>
        <taxon>Mycoplasmatota</taxon>
        <taxon>Mycoplasmoidales</taxon>
        <taxon>Mycoplasmoidaceae</taxon>
        <taxon>Mycoplasmoides</taxon>
    </lineage>
</organism>
<evidence type="ECO:0000313" key="2">
    <source>
        <dbReference type="Proteomes" id="UP000005254"/>
    </source>
</evidence>
<accession>A0ABC7ZJ69</accession>
<reference evidence="1 2" key="1">
    <citation type="journal article" date="2012" name="J. Bacteriol.">
        <title>Draft Genome Sequences of Four Axenic Mycoplasma genitalium Strains Isolated from Denmark, Japan, and Australia.</title>
        <authorList>
            <person name="McGowin C.L."/>
            <person name="Ma L."/>
            <person name="Jensen J.S."/>
            <person name="Mancuso M.M."/>
            <person name="Hamasuna R."/>
            <person name="Adegboye D."/>
            <person name="Martin D.H."/>
        </authorList>
    </citation>
    <scope>NUCLEOTIDE SEQUENCE [LARGE SCALE GENOMIC DNA]</scope>
    <source>
        <strain evidence="1 2">M6320</strain>
    </source>
</reference>
<dbReference type="NCBIfam" id="NF045755">
    <property type="entry name" value="MPN552"/>
    <property type="match status" value="1"/>
</dbReference>
<dbReference type="InterPro" id="IPR023214">
    <property type="entry name" value="HAD_sf"/>
</dbReference>
<protein>
    <submittedName>
        <fullName evidence="1">Uncharacterized protein</fullName>
    </submittedName>
</protein>
<dbReference type="EMBL" id="CP003772">
    <property type="protein sequence ID" value="AFQ04210.1"/>
    <property type="molecule type" value="Genomic_DNA"/>
</dbReference>